<gene>
    <name evidence="7" type="ORF">AA2016_2638</name>
    <name evidence="8" type="ORF">FHS67_000382</name>
</gene>
<dbReference type="Gene3D" id="1.20.1740.10">
    <property type="entry name" value="Amino acid/polyamine transporter I"/>
    <property type="match status" value="1"/>
</dbReference>
<reference evidence="8 10" key="2">
    <citation type="submission" date="2020-08" db="EMBL/GenBank/DDBJ databases">
        <title>Genomic Encyclopedia of Type Strains, Phase IV (KMG-IV): sequencing the most valuable type-strain genomes for metagenomic binning, comparative biology and taxonomic classification.</title>
        <authorList>
            <person name="Goeker M."/>
        </authorList>
    </citation>
    <scope>NUCLEOTIDE SEQUENCE [LARGE SCALE GENOMIC DNA]</scope>
    <source>
        <strain evidence="8 10">DSM 10368</strain>
    </source>
</reference>
<feature type="transmembrane region" description="Helical" evidence="6">
    <location>
        <begin position="253"/>
        <end position="286"/>
    </location>
</feature>
<evidence type="ECO:0000313" key="10">
    <source>
        <dbReference type="Proteomes" id="UP000577697"/>
    </source>
</evidence>
<keyword evidence="4 6" id="KW-1133">Transmembrane helix</keyword>
<evidence type="ECO:0000256" key="5">
    <source>
        <dbReference type="ARBA" id="ARBA00023136"/>
    </source>
</evidence>
<keyword evidence="2" id="KW-1003">Cell membrane</keyword>
<dbReference type="Proteomes" id="UP000075755">
    <property type="component" value="Chromosome"/>
</dbReference>
<dbReference type="GO" id="GO:0022857">
    <property type="term" value="F:transmembrane transporter activity"/>
    <property type="evidence" value="ECO:0007669"/>
    <property type="project" value="InterPro"/>
</dbReference>
<evidence type="ECO:0000256" key="6">
    <source>
        <dbReference type="SAM" id="Phobius"/>
    </source>
</evidence>
<reference evidence="7 9" key="1">
    <citation type="submission" date="2016-03" db="EMBL/GenBank/DDBJ databases">
        <title>Complete genome of Aminobacter aminovorans KCTC 2477.</title>
        <authorList>
            <person name="Kim K.M."/>
        </authorList>
    </citation>
    <scope>NUCLEOTIDE SEQUENCE [LARGE SCALE GENOMIC DNA]</scope>
    <source>
        <strain evidence="7 9">KCTC 2477</strain>
    </source>
</reference>
<feature type="transmembrane region" description="Helical" evidence="6">
    <location>
        <begin position="213"/>
        <end position="233"/>
    </location>
</feature>
<evidence type="ECO:0000256" key="2">
    <source>
        <dbReference type="ARBA" id="ARBA00022475"/>
    </source>
</evidence>
<name>A0AAC9FDJ4_AMIAI</name>
<evidence type="ECO:0000313" key="7">
    <source>
        <dbReference type="EMBL" id="AMS41563.1"/>
    </source>
</evidence>
<proteinExistence type="predicted"/>
<feature type="transmembrane region" description="Helical" evidence="6">
    <location>
        <begin position="306"/>
        <end position="328"/>
    </location>
</feature>
<keyword evidence="3 6" id="KW-0812">Transmembrane</keyword>
<dbReference type="GO" id="GO:0005886">
    <property type="term" value="C:plasma membrane"/>
    <property type="evidence" value="ECO:0007669"/>
    <property type="project" value="UniProtKB-SubCell"/>
</dbReference>
<comment type="subcellular location">
    <subcellularLocation>
        <location evidence="1">Cell membrane</location>
        <topology evidence="1">Multi-pass membrane protein</topology>
    </subcellularLocation>
</comment>
<dbReference type="EMBL" id="JACICB010000001">
    <property type="protein sequence ID" value="MBB3704088.1"/>
    <property type="molecule type" value="Genomic_DNA"/>
</dbReference>
<dbReference type="AlphaFoldDB" id="A0AAC9FDJ4"/>
<keyword evidence="5 6" id="KW-0472">Membrane</keyword>
<feature type="transmembrane region" description="Helical" evidence="6">
    <location>
        <begin position="34"/>
        <end position="59"/>
    </location>
</feature>
<feature type="transmembrane region" description="Helical" evidence="6">
    <location>
        <begin position="142"/>
        <end position="163"/>
    </location>
</feature>
<evidence type="ECO:0000256" key="1">
    <source>
        <dbReference type="ARBA" id="ARBA00004651"/>
    </source>
</evidence>
<feature type="transmembrane region" description="Helical" evidence="6">
    <location>
        <begin position="413"/>
        <end position="434"/>
    </location>
</feature>
<sequence length="466" mass="48754">MSTGLDTPLEGGTRGAATLADGSKTHEFRKSLGVWHVVGLAMADVSPTMAVLLLTGGVVSISGTFTIGACLILSAVVVLIALCLGELAARNPSAGGMYSIVKDVLPAPIAWITLLNYLFQGVFIPAALVLGIAVFLKDLVPGLSVSSELVAFIALMAAGLIALTRVEVGAWTTAIMVVVEVAVLGIITVAAVLNWNQDIVAVTMAPVHVVDGHLVPVTFAIAITALAPAFNIINGYDATLGFAEEMHDGRRQIAKAVVITAILASFLITVPFTAAVVAAPDLLAFLTSPAPVVYSVEQALGPSAKAIVDVGVIIALFNGALSLIMYFARGVFATGRDRLWPAAVNDKLGSLNKHGVPGWGVVVLVVPAIPLLFVSQLDWLIIFAGTMIAAVYFCIGLAALWSRIKDKDGVRPFRMPLWPLPALAVTLFTAFALAQQESQFLIGELVLAIAGLGLFVLSRMWSQTKA</sequence>
<protein>
    <submittedName>
        <fullName evidence="7">Amino acid permease-associated region</fullName>
    </submittedName>
    <submittedName>
        <fullName evidence="8">Amino acid transporter</fullName>
    </submittedName>
</protein>
<feature type="transmembrane region" description="Helical" evidence="6">
    <location>
        <begin position="109"/>
        <end position="136"/>
    </location>
</feature>
<keyword evidence="10" id="KW-1185">Reference proteome</keyword>
<feature type="transmembrane region" description="Helical" evidence="6">
    <location>
        <begin position="65"/>
        <end position="88"/>
    </location>
</feature>
<evidence type="ECO:0000313" key="8">
    <source>
        <dbReference type="EMBL" id="MBB3704088.1"/>
    </source>
</evidence>
<accession>A0AAC9FDJ4</accession>
<dbReference type="PANTHER" id="PTHR42770:SF7">
    <property type="entry name" value="MEMBRANE PROTEIN"/>
    <property type="match status" value="1"/>
</dbReference>
<evidence type="ECO:0000256" key="3">
    <source>
        <dbReference type="ARBA" id="ARBA00022692"/>
    </source>
</evidence>
<dbReference type="Pfam" id="PF13520">
    <property type="entry name" value="AA_permease_2"/>
    <property type="match status" value="1"/>
</dbReference>
<dbReference type="EMBL" id="CP015005">
    <property type="protein sequence ID" value="AMS41563.1"/>
    <property type="molecule type" value="Genomic_DNA"/>
</dbReference>
<feature type="transmembrane region" description="Helical" evidence="6">
    <location>
        <begin position="170"/>
        <end position="193"/>
    </location>
</feature>
<dbReference type="InterPro" id="IPR002293">
    <property type="entry name" value="AA/rel_permease1"/>
</dbReference>
<feature type="transmembrane region" description="Helical" evidence="6">
    <location>
        <begin position="440"/>
        <end position="457"/>
    </location>
</feature>
<dbReference type="Proteomes" id="UP000577697">
    <property type="component" value="Unassembled WGS sequence"/>
</dbReference>
<evidence type="ECO:0000313" key="9">
    <source>
        <dbReference type="Proteomes" id="UP000075755"/>
    </source>
</evidence>
<feature type="transmembrane region" description="Helical" evidence="6">
    <location>
        <begin position="379"/>
        <end position="401"/>
    </location>
</feature>
<organism evidence="7 9">
    <name type="scientific">Aminobacter aminovorans</name>
    <name type="common">Chelatobacter heintzii</name>
    <dbReference type="NCBI Taxonomy" id="83263"/>
    <lineage>
        <taxon>Bacteria</taxon>
        <taxon>Pseudomonadati</taxon>
        <taxon>Pseudomonadota</taxon>
        <taxon>Alphaproteobacteria</taxon>
        <taxon>Hyphomicrobiales</taxon>
        <taxon>Phyllobacteriaceae</taxon>
        <taxon>Aminobacter</taxon>
    </lineage>
</organism>
<dbReference type="PANTHER" id="PTHR42770">
    <property type="entry name" value="AMINO ACID TRANSPORTER-RELATED"/>
    <property type="match status" value="1"/>
</dbReference>
<dbReference type="PIRSF" id="PIRSF006060">
    <property type="entry name" value="AA_transporter"/>
    <property type="match status" value="1"/>
</dbReference>
<dbReference type="KEGG" id="aak:AA2016_2638"/>
<evidence type="ECO:0000256" key="4">
    <source>
        <dbReference type="ARBA" id="ARBA00022989"/>
    </source>
</evidence>
<feature type="transmembrane region" description="Helical" evidence="6">
    <location>
        <begin position="356"/>
        <end position="373"/>
    </location>
</feature>
<dbReference type="InterPro" id="IPR050367">
    <property type="entry name" value="APC_superfamily"/>
</dbReference>
<dbReference type="RefSeq" id="WP_067959951.1">
    <property type="nucleotide sequence ID" value="NZ_CP015005.1"/>
</dbReference>